<organism evidence="1 2">
    <name type="scientific">Orchesella dallaii</name>
    <dbReference type="NCBI Taxonomy" id="48710"/>
    <lineage>
        <taxon>Eukaryota</taxon>
        <taxon>Metazoa</taxon>
        <taxon>Ecdysozoa</taxon>
        <taxon>Arthropoda</taxon>
        <taxon>Hexapoda</taxon>
        <taxon>Collembola</taxon>
        <taxon>Entomobryomorpha</taxon>
        <taxon>Entomobryoidea</taxon>
        <taxon>Orchesellidae</taxon>
        <taxon>Orchesellinae</taxon>
        <taxon>Orchesella</taxon>
    </lineage>
</organism>
<accession>A0ABP1RC32</accession>
<gene>
    <name evidence="1" type="ORF">ODALV1_LOCUS20888</name>
</gene>
<name>A0ABP1RC32_9HEXA</name>
<dbReference type="EMBL" id="CAXLJM020000069">
    <property type="protein sequence ID" value="CAL8125201.1"/>
    <property type="molecule type" value="Genomic_DNA"/>
</dbReference>
<comment type="caution">
    <text evidence="1">The sequence shown here is derived from an EMBL/GenBank/DDBJ whole genome shotgun (WGS) entry which is preliminary data.</text>
</comment>
<keyword evidence="2" id="KW-1185">Reference proteome</keyword>
<dbReference type="Gene3D" id="1.10.287.70">
    <property type="match status" value="1"/>
</dbReference>
<reference evidence="1 2" key="1">
    <citation type="submission" date="2024-08" db="EMBL/GenBank/DDBJ databases">
        <authorList>
            <person name="Cucini C."/>
            <person name="Frati F."/>
        </authorList>
    </citation>
    <scope>NUCLEOTIDE SEQUENCE [LARGE SCALE GENOMIC DNA]</scope>
</reference>
<proteinExistence type="predicted"/>
<evidence type="ECO:0000313" key="1">
    <source>
        <dbReference type="EMBL" id="CAL8125201.1"/>
    </source>
</evidence>
<protein>
    <submittedName>
        <fullName evidence="1">Uncharacterized protein</fullName>
    </submittedName>
</protein>
<sequence>MDMCKISVYHVIILIFQAFWSNSSDNWNIKTLISNVELHPLHPFLKSFQKCSIAWGYIERETSGFSQSLQGINVFYQISVDTLSNSPILLQIARDKSPNESVSSPNHHYPKFCSCQISFLEISEQHFVPPPPSIIPYYENSNFFVYFTIETSTRNVESLEIWIRKRLIDLPFSGIQLLLLPNTPLKLLCLPQFNLAKQSNLIPLKYETMPEVQALWKFLHQNLNGLQIIRGGGPISKPCMDLSFGPGPQDPCIVDLMREKLNVTIPLDTLAKPNGYSVQFHLMSAVFLNSPALFDHNRNTNIKLSIPPPGITIKSYSFMIVTSRVAILNDLNALTQPFQRDVWFTILLSAIFIPMALTLSQTKALRKFNIKTYWEWIFLSFAALLDQCSDSLCRLFTSFQSSCLWLLWNFFCIIITNCYDGQLYSFLSSEFCPVTPNNLKDIASSNYSIVTFNTNFLVDNGTMTTHSQLQMLLNSSSNIWNSGNEISFPNYYKVLSRNIHFVSMTGKGKNLLYLTQVLTNKSEIIDKQLKGFAFVDSDYHVQLFASIVDLSGKKRVVKKRAINNFAAYQAWIVRKFNLQSRFEFILWQSVESGLKSYWYRNNLLSLQLLIIKHSRKKENQTHFDSFSLVNYLIHSFEKGRVILADEETVPIPLELLSGVLKLGALLALSASILFVAECLHKKTTKVDTGHSTKYVSSIAPCVSTIK</sequence>
<dbReference type="Proteomes" id="UP001642540">
    <property type="component" value="Unassembled WGS sequence"/>
</dbReference>
<evidence type="ECO:0000313" key="2">
    <source>
        <dbReference type="Proteomes" id="UP001642540"/>
    </source>
</evidence>